<evidence type="ECO:0000313" key="1">
    <source>
        <dbReference type="EMBL" id="ABM77983.1"/>
    </source>
</evidence>
<reference evidence="1 2" key="1">
    <citation type="journal article" date="2007" name="PLoS Genet.">
        <title>Patterns and implications of gene gain and loss in the evolution of Prochlorococcus.</title>
        <authorList>
            <person name="Kettler G.C."/>
            <person name="Martiny A.C."/>
            <person name="Huang K."/>
            <person name="Zucker J."/>
            <person name="Coleman M.L."/>
            <person name="Rodrigue S."/>
            <person name="Chen F."/>
            <person name="Lapidus A."/>
            <person name="Ferriera S."/>
            <person name="Johnson J."/>
            <person name="Steglich C."/>
            <person name="Church G.M."/>
            <person name="Richardson P."/>
            <person name="Chisholm S.W."/>
        </authorList>
    </citation>
    <scope>NUCLEOTIDE SEQUENCE [LARGE SCALE GENOMIC DNA]</scope>
    <source>
        <strain evidence="1 2">MIT 9303</strain>
    </source>
</reference>
<proteinExistence type="predicted"/>
<organism evidence="1 2">
    <name type="scientific">Prochlorococcus marinus (strain MIT 9303)</name>
    <dbReference type="NCBI Taxonomy" id="59922"/>
    <lineage>
        <taxon>Bacteria</taxon>
        <taxon>Bacillati</taxon>
        <taxon>Cyanobacteriota</taxon>
        <taxon>Cyanophyceae</taxon>
        <taxon>Synechococcales</taxon>
        <taxon>Prochlorococcaceae</taxon>
        <taxon>Prochlorococcus</taxon>
    </lineage>
</organism>
<dbReference type="AlphaFoldDB" id="A2C923"/>
<dbReference type="EMBL" id="CP000554">
    <property type="protein sequence ID" value="ABM77983.1"/>
    <property type="molecule type" value="Genomic_DNA"/>
</dbReference>
<accession>A2C923</accession>
<dbReference type="Proteomes" id="UP000002274">
    <property type="component" value="Chromosome"/>
</dbReference>
<evidence type="ECO:0000313" key="2">
    <source>
        <dbReference type="Proteomes" id="UP000002274"/>
    </source>
</evidence>
<dbReference type="STRING" id="59922.P9303_12341"/>
<protein>
    <submittedName>
        <fullName evidence="1">Uncharacterized protein</fullName>
    </submittedName>
</protein>
<sequence length="67" mass="7706">MTRKNQTTDQIQSIWSKGVLFRGQYPNSFCSESKSKYNHLRQPASLFCSSQDCQPWLGQKKGDEAFS</sequence>
<gene>
    <name evidence="1" type="ordered locus">P9303_12341</name>
</gene>
<dbReference type="KEGG" id="pmf:P9303_12341"/>
<name>A2C923_PROM3</name>
<dbReference type="HOGENOM" id="CLU_2808971_0_0_3"/>